<evidence type="ECO:0000256" key="8">
    <source>
        <dbReference type="ARBA" id="ARBA00023326"/>
    </source>
</evidence>
<dbReference type="Gene3D" id="2.70.100.10">
    <property type="entry name" value="Glycoside hydrolase, family 7, domain"/>
    <property type="match status" value="1"/>
</dbReference>
<dbReference type="EMBL" id="JANPWZ010000239">
    <property type="protein sequence ID" value="KAJ3578248.1"/>
    <property type="molecule type" value="Genomic_DNA"/>
</dbReference>
<comment type="similarity">
    <text evidence="2 9">Belongs to the glycosyl hydrolase 7 (cellulase C) family.</text>
</comment>
<dbReference type="EC" id="3.2.1.-" evidence="9"/>
<dbReference type="PRINTS" id="PR00734">
    <property type="entry name" value="GLHYDRLASE7"/>
</dbReference>
<feature type="chain" id="PRO_5040824729" description="Glucanase" evidence="11">
    <location>
        <begin position="20"/>
        <end position="298"/>
    </location>
</feature>
<dbReference type="Proteomes" id="UP001148614">
    <property type="component" value="Unassembled WGS sequence"/>
</dbReference>
<keyword evidence="8 9" id="KW-0624">Polysaccharide degradation</keyword>
<dbReference type="InterPro" id="IPR001722">
    <property type="entry name" value="Glyco_hydro_7"/>
</dbReference>
<protein>
    <recommendedName>
        <fullName evidence="9">Glucanase</fullName>
        <ecNumber evidence="9">3.2.1.-</ecNumber>
    </recommendedName>
</protein>
<reference evidence="12" key="1">
    <citation type="submission" date="2022-07" db="EMBL/GenBank/DDBJ databases">
        <title>Genome Sequence of Xylaria arbuscula.</title>
        <authorList>
            <person name="Buettner E."/>
        </authorList>
    </citation>
    <scope>NUCLEOTIDE SEQUENCE</scope>
    <source>
        <strain evidence="12">VT107</strain>
    </source>
</reference>
<dbReference type="PANTHER" id="PTHR33753">
    <property type="entry name" value="1,4-BETA-D-GLUCAN CELLOBIOHYDROLASE B"/>
    <property type="match status" value="1"/>
</dbReference>
<evidence type="ECO:0000256" key="9">
    <source>
        <dbReference type="RuleBase" id="RU361164"/>
    </source>
</evidence>
<sequence length="298" mass="31021">MHMHSKLAAIGALVATAKAQCAATLTTETHPALTWQQCTAAGSCSSVSGKVVVDSNWRWVHDSTGTNCYSGNEWDTSLCADADSCVTECCLDGADYSGTYGVTTSGNALTLKFVTQGPYSTNIGSRLYLMKDDSTYQGFTLLGNEFTFDVDVSNLPCGLNGALYFVSMPLDGGLSTQEGNTAGAAYGTGYCDSQCPRDLKFIDGKANVEGWEPSTNDVNAGIAPTLLTPVPTPPTTLARAITAVVPTPPTATPVTVTPTDATSTLTARVTPASTVRVLPLTPPRRSPLSLSSSSPAAR</sequence>
<keyword evidence="7 9" id="KW-0326">Glycosidase</keyword>
<keyword evidence="5 9" id="KW-0136">Cellulose degradation</keyword>
<evidence type="ECO:0000313" key="13">
    <source>
        <dbReference type="Proteomes" id="UP001148614"/>
    </source>
</evidence>
<dbReference type="InterPro" id="IPR013320">
    <property type="entry name" value="ConA-like_dom_sf"/>
</dbReference>
<dbReference type="InterPro" id="IPR037019">
    <property type="entry name" value="Glyco_hydro_7_sf"/>
</dbReference>
<evidence type="ECO:0000256" key="1">
    <source>
        <dbReference type="ARBA" id="ARBA00001641"/>
    </source>
</evidence>
<evidence type="ECO:0000256" key="4">
    <source>
        <dbReference type="ARBA" id="ARBA00022801"/>
    </source>
</evidence>
<feature type="signal peptide" evidence="11">
    <location>
        <begin position="1"/>
        <end position="19"/>
    </location>
</feature>
<evidence type="ECO:0000256" key="11">
    <source>
        <dbReference type="SAM" id="SignalP"/>
    </source>
</evidence>
<organism evidence="12 13">
    <name type="scientific">Xylaria arbuscula</name>
    <dbReference type="NCBI Taxonomy" id="114810"/>
    <lineage>
        <taxon>Eukaryota</taxon>
        <taxon>Fungi</taxon>
        <taxon>Dikarya</taxon>
        <taxon>Ascomycota</taxon>
        <taxon>Pezizomycotina</taxon>
        <taxon>Sordariomycetes</taxon>
        <taxon>Xylariomycetidae</taxon>
        <taxon>Xylariales</taxon>
        <taxon>Xylariaceae</taxon>
        <taxon>Xylaria</taxon>
    </lineage>
</organism>
<evidence type="ECO:0000256" key="5">
    <source>
        <dbReference type="ARBA" id="ARBA00023001"/>
    </source>
</evidence>
<name>A0A9W8NKY8_9PEZI</name>
<comment type="caution">
    <text evidence="12">The sequence shown here is derived from an EMBL/GenBank/DDBJ whole genome shotgun (WGS) entry which is preliminary data.</text>
</comment>
<gene>
    <name evidence="12" type="ORF">NPX13_g2318</name>
</gene>
<accession>A0A9W8NKY8</accession>
<evidence type="ECO:0000256" key="7">
    <source>
        <dbReference type="ARBA" id="ARBA00023295"/>
    </source>
</evidence>
<feature type="region of interest" description="Disordered" evidence="10">
    <location>
        <begin position="279"/>
        <end position="298"/>
    </location>
</feature>
<keyword evidence="4 9" id="KW-0378">Hydrolase</keyword>
<evidence type="ECO:0000313" key="12">
    <source>
        <dbReference type="EMBL" id="KAJ3578248.1"/>
    </source>
</evidence>
<keyword evidence="13" id="KW-1185">Reference proteome</keyword>
<dbReference type="PANTHER" id="PTHR33753:SF2">
    <property type="entry name" value="GLYCOSIDE HYDROLASE FAMILY 7 PROTEIN"/>
    <property type="match status" value="1"/>
</dbReference>
<evidence type="ECO:0000256" key="6">
    <source>
        <dbReference type="ARBA" id="ARBA00023277"/>
    </source>
</evidence>
<keyword evidence="6" id="KW-0119">Carbohydrate metabolism</keyword>
<dbReference type="Pfam" id="PF00840">
    <property type="entry name" value="Glyco_hydro_7"/>
    <property type="match status" value="1"/>
</dbReference>
<dbReference type="SUPFAM" id="SSF49899">
    <property type="entry name" value="Concanavalin A-like lectins/glucanases"/>
    <property type="match status" value="1"/>
</dbReference>
<dbReference type="AlphaFoldDB" id="A0A9W8NKY8"/>
<evidence type="ECO:0000256" key="2">
    <source>
        <dbReference type="ARBA" id="ARBA00006044"/>
    </source>
</evidence>
<dbReference type="GO" id="GO:0016162">
    <property type="term" value="F:cellulose 1,4-beta-cellobiosidase activity"/>
    <property type="evidence" value="ECO:0007669"/>
    <property type="project" value="UniProtKB-EC"/>
</dbReference>
<keyword evidence="3 11" id="KW-0732">Signal</keyword>
<dbReference type="GO" id="GO:0030245">
    <property type="term" value="P:cellulose catabolic process"/>
    <property type="evidence" value="ECO:0007669"/>
    <property type="project" value="UniProtKB-KW"/>
</dbReference>
<proteinExistence type="inferred from homology"/>
<feature type="compositionally biased region" description="Low complexity" evidence="10">
    <location>
        <begin position="286"/>
        <end position="298"/>
    </location>
</feature>
<dbReference type="VEuPathDB" id="FungiDB:F4678DRAFT_289533"/>
<comment type="catalytic activity">
    <reaction evidence="1">
        <text>Hydrolysis of (1-&gt;4)-beta-D-glucosidic linkages in cellulose and cellotetraose, releasing cellobiose from the non-reducing ends of the chains.</text>
        <dbReference type="EC" id="3.2.1.91"/>
    </reaction>
</comment>
<evidence type="ECO:0000256" key="3">
    <source>
        <dbReference type="ARBA" id="ARBA00022729"/>
    </source>
</evidence>
<evidence type="ECO:0000256" key="10">
    <source>
        <dbReference type="SAM" id="MobiDB-lite"/>
    </source>
</evidence>